<dbReference type="AlphaFoldDB" id="A0A453PGX7"/>
<dbReference type="Proteomes" id="UP000015105">
    <property type="component" value="Chromosome 6D"/>
</dbReference>
<evidence type="ECO:0000313" key="3">
    <source>
        <dbReference type="Proteomes" id="UP000015105"/>
    </source>
</evidence>
<accession>A0A453PGX7</accession>
<dbReference type="Gramene" id="AET6Gv20729100.14">
    <property type="protein sequence ID" value="AET6Gv20729100.14"/>
    <property type="gene ID" value="AET6Gv20729100"/>
</dbReference>
<name>A0A453PGX7_AEGTS</name>
<sequence length="73" mass="7574">TGQNLPIRPGLRLAAPRGHTAAAAKEGSVSAVRPRKAGVRHGGPVARASARVWSQFQLLARNDEKPRAQAGAG</sequence>
<keyword evidence="3" id="KW-1185">Reference proteome</keyword>
<dbReference type="EnsemblPlants" id="AET6Gv20729100.14">
    <property type="protein sequence ID" value="AET6Gv20729100.14"/>
    <property type="gene ID" value="AET6Gv20729100"/>
</dbReference>
<reference evidence="3" key="2">
    <citation type="journal article" date="2017" name="Nat. Plants">
        <title>The Aegilops tauschii genome reveals multiple impacts of transposons.</title>
        <authorList>
            <person name="Zhao G."/>
            <person name="Zou C."/>
            <person name="Li K."/>
            <person name="Wang K."/>
            <person name="Li T."/>
            <person name="Gao L."/>
            <person name="Zhang X."/>
            <person name="Wang H."/>
            <person name="Yang Z."/>
            <person name="Liu X."/>
            <person name="Jiang W."/>
            <person name="Mao L."/>
            <person name="Kong X."/>
            <person name="Jiao Y."/>
            <person name="Jia J."/>
        </authorList>
    </citation>
    <scope>NUCLEOTIDE SEQUENCE [LARGE SCALE GENOMIC DNA]</scope>
    <source>
        <strain evidence="3">cv. AL8/78</strain>
    </source>
</reference>
<feature type="region of interest" description="Disordered" evidence="1">
    <location>
        <begin position="1"/>
        <end position="43"/>
    </location>
</feature>
<reference evidence="2" key="4">
    <citation type="submission" date="2019-03" db="UniProtKB">
        <authorList>
            <consortium name="EnsemblPlants"/>
        </authorList>
    </citation>
    <scope>IDENTIFICATION</scope>
</reference>
<evidence type="ECO:0000313" key="2">
    <source>
        <dbReference type="EnsemblPlants" id="AET6Gv20729100.14"/>
    </source>
</evidence>
<reference evidence="3" key="1">
    <citation type="journal article" date="2014" name="Science">
        <title>Ancient hybridizations among the ancestral genomes of bread wheat.</title>
        <authorList>
            <consortium name="International Wheat Genome Sequencing Consortium,"/>
            <person name="Marcussen T."/>
            <person name="Sandve S.R."/>
            <person name="Heier L."/>
            <person name="Spannagl M."/>
            <person name="Pfeifer M."/>
            <person name="Jakobsen K.S."/>
            <person name="Wulff B.B."/>
            <person name="Steuernagel B."/>
            <person name="Mayer K.F."/>
            <person name="Olsen O.A."/>
        </authorList>
    </citation>
    <scope>NUCLEOTIDE SEQUENCE [LARGE SCALE GENOMIC DNA]</scope>
    <source>
        <strain evidence="3">cv. AL8/78</strain>
    </source>
</reference>
<reference evidence="2" key="5">
    <citation type="journal article" date="2021" name="G3 (Bethesda)">
        <title>Aegilops tauschii genome assembly Aet v5.0 features greater sequence contiguity and improved annotation.</title>
        <authorList>
            <person name="Wang L."/>
            <person name="Zhu T."/>
            <person name="Rodriguez J.C."/>
            <person name="Deal K.R."/>
            <person name="Dubcovsky J."/>
            <person name="McGuire P.E."/>
            <person name="Lux T."/>
            <person name="Spannagl M."/>
            <person name="Mayer K.F.X."/>
            <person name="Baldrich P."/>
            <person name="Meyers B.C."/>
            <person name="Huo N."/>
            <person name="Gu Y.Q."/>
            <person name="Zhou H."/>
            <person name="Devos K.M."/>
            <person name="Bennetzen J.L."/>
            <person name="Unver T."/>
            <person name="Budak H."/>
            <person name="Gulick P.J."/>
            <person name="Galiba G."/>
            <person name="Kalapos B."/>
            <person name="Nelson D.R."/>
            <person name="Li P."/>
            <person name="You F.M."/>
            <person name="Luo M.C."/>
            <person name="Dvorak J."/>
        </authorList>
    </citation>
    <scope>NUCLEOTIDE SEQUENCE [LARGE SCALE GENOMIC DNA]</scope>
    <source>
        <strain evidence="2">cv. AL8/78</strain>
    </source>
</reference>
<proteinExistence type="predicted"/>
<protein>
    <submittedName>
        <fullName evidence="2">Uncharacterized protein</fullName>
    </submittedName>
</protein>
<organism evidence="2 3">
    <name type="scientific">Aegilops tauschii subsp. strangulata</name>
    <name type="common">Goatgrass</name>
    <dbReference type="NCBI Taxonomy" id="200361"/>
    <lineage>
        <taxon>Eukaryota</taxon>
        <taxon>Viridiplantae</taxon>
        <taxon>Streptophyta</taxon>
        <taxon>Embryophyta</taxon>
        <taxon>Tracheophyta</taxon>
        <taxon>Spermatophyta</taxon>
        <taxon>Magnoliopsida</taxon>
        <taxon>Liliopsida</taxon>
        <taxon>Poales</taxon>
        <taxon>Poaceae</taxon>
        <taxon>BOP clade</taxon>
        <taxon>Pooideae</taxon>
        <taxon>Triticodae</taxon>
        <taxon>Triticeae</taxon>
        <taxon>Triticinae</taxon>
        <taxon>Aegilops</taxon>
    </lineage>
</organism>
<reference evidence="2" key="3">
    <citation type="journal article" date="2017" name="Nature">
        <title>Genome sequence of the progenitor of the wheat D genome Aegilops tauschii.</title>
        <authorList>
            <person name="Luo M.C."/>
            <person name="Gu Y.Q."/>
            <person name="Puiu D."/>
            <person name="Wang H."/>
            <person name="Twardziok S.O."/>
            <person name="Deal K.R."/>
            <person name="Huo N."/>
            <person name="Zhu T."/>
            <person name="Wang L."/>
            <person name="Wang Y."/>
            <person name="McGuire P.E."/>
            <person name="Liu S."/>
            <person name="Long H."/>
            <person name="Ramasamy R.K."/>
            <person name="Rodriguez J.C."/>
            <person name="Van S.L."/>
            <person name="Yuan L."/>
            <person name="Wang Z."/>
            <person name="Xia Z."/>
            <person name="Xiao L."/>
            <person name="Anderson O.D."/>
            <person name="Ouyang S."/>
            <person name="Liang Y."/>
            <person name="Zimin A.V."/>
            <person name="Pertea G."/>
            <person name="Qi P."/>
            <person name="Bennetzen J.L."/>
            <person name="Dai X."/>
            <person name="Dawson M.W."/>
            <person name="Muller H.G."/>
            <person name="Kugler K."/>
            <person name="Rivarola-Duarte L."/>
            <person name="Spannagl M."/>
            <person name="Mayer K.F.X."/>
            <person name="Lu F.H."/>
            <person name="Bevan M.W."/>
            <person name="Leroy P."/>
            <person name="Li P."/>
            <person name="You F.M."/>
            <person name="Sun Q."/>
            <person name="Liu Z."/>
            <person name="Lyons E."/>
            <person name="Wicker T."/>
            <person name="Salzberg S.L."/>
            <person name="Devos K.M."/>
            <person name="Dvorak J."/>
        </authorList>
    </citation>
    <scope>NUCLEOTIDE SEQUENCE [LARGE SCALE GENOMIC DNA]</scope>
    <source>
        <strain evidence="2">cv. AL8/78</strain>
    </source>
</reference>
<evidence type="ECO:0000256" key="1">
    <source>
        <dbReference type="SAM" id="MobiDB-lite"/>
    </source>
</evidence>